<protein>
    <submittedName>
        <fullName evidence="1">Uncharacterized protein</fullName>
    </submittedName>
</protein>
<organism evidence="1 2">
    <name type="scientific">Paraburkholderia rhynchosiae</name>
    <dbReference type="NCBI Taxonomy" id="487049"/>
    <lineage>
        <taxon>Bacteria</taxon>
        <taxon>Pseudomonadati</taxon>
        <taxon>Pseudomonadota</taxon>
        <taxon>Betaproteobacteria</taxon>
        <taxon>Burkholderiales</taxon>
        <taxon>Burkholderiaceae</taxon>
        <taxon>Paraburkholderia</taxon>
    </lineage>
</organism>
<reference evidence="1 2" key="1">
    <citation type="submission" date="2020-04" db="EMBL/GenBank/DDBJ databases">
        <authorList>
            <person name="De Canck E."/>
        </authorList>
    </citation>
    <scope>NUCLEOTIDE SEQUENCE [LARGE SCALE GENOMIC DNA]</scope>
    <source>
        <strain evidence="1 2">LMG 27174</strain>
    </source>
</reference>
<dbReference type="Proteomes" id="UP000494205">
    <property type="component" value="Unassembled WGS sequence"/>
</dbReference>
<sequence length="224" mass="25219">MKLRFSLSRTLKVQDLRIPVPIHWTPEHGTHQLSAEKALRKWPTEKGWAVPAEILFSIHIEPGVRGSASGTLTLCSSDLERANGPDWFALHDAYRHSRSTFGSTLAREMFLLPEHPWNIQDVSAVIGVIPRELRCRLFREAYSFSASLRRCRLLHVFLSTLSPDHPSRDLTKAMTSNRHHLDTTFKSTHHVALSSIAKMTLPNVSPGHLQERLPPATNGACLRG</sequence>
<dbReference type="EMBL" id="CADIJZ010000004">
    <property type="protein sequence ID" value="CAB3655907.1"/>
    <property type="molecule type" value="Genomic_DNA"/>
</dbReference>
<name>A0A6J5A6M7_9BURK</name>
<gene>
    <name evidence="1" type="ORF">LMG27174_01404</name>
</gene>
<evidence type="ECO:0000313" key="1">
    <source>
        <dbReference type="EMBL" id="CAB3655907.1"/>
    </source>
</evidence>
<evidence type="ECO:0000313" key="2">
    <source>
        <dbReference type="Proteomes" id="UP000494205"/>
    </source>
</evidence>
<accession>A0A6J5A6M7</accession>
<proteinExistence type="predicted"/>
<dbReference type="AlphaFoldDB" id="A0A6J5A6M7"/>